<sequence>MFALAAAMFVLSGCAVYDSRGGYYDDGYKKPHPHGCPPGQAKKGNC</sequence>
<evidence type="ECO:0000313" key="4">
    <source>
        <dbReference type="Proteomes" id="UP000029567"/>
    </source>
</evidence>
<dbReference type="AlphaFoldDB" id="A0A096H4T9"/>
<organism evidence="2 3">
    <name type="scientific">Comamonas thiooxydans</name>
    <dbReference type="NCBI Taxonomy" id="363952"/>
    <lineage>
        <taxon>Bacteria</taxon>
        <taxon>Pseudomonadati</taxon>
        <taxon>Pseudomonadota</taxon>
        <taxon>Betaproteobacteria</taxon>
        <taxon>Burkholderiales</taxon>
        <taxon>Comamonadaceae</taxon>
        <taxon>Comamonas</taxon>
    </lineage>
</organism>
<gene>
    <name evidence="1" type="ORF">P245_11960</name>
    <name evidence="2" type="ORF">P608_06030</name>
</gene>
<accession>A0A096H4T9</accession>
<evidence type="ECO:0000313" key="1">
    <source>
        <dbReference type="EMBL" id="KGG92353.1"/>
    </source>
</evidence>
<reference evidence="3 4" key="1">
    <citation type="submission" date="2013-09" db="EMBL/GenBank/DDBJ databases">
        <title>High correlation between genotypes and phenotypes of environmental bacteria Comamonas testosteroni strains.</title>
        <authorList>
            <person name="Liu L."/>
            <person name="Zhu W."/>
            <person name="Xia X."/>
            <person name="Xu B."/>
            <person name="Luo M."/>
            <person name="Wang G."/>
        </authorList>
    </citation>
    <scope>NUCLEOTIDE SEQUENCE [LARGE SCALE GENOMIC DNA]</scope>
    <source>
        <strain evidence="2 3">DF2</strain>
        <strain evidence="1 4">JL14</strain>
    </source>
</reference>
<evidence type="ECO:0000313" key="2">
    <source>
        <dbReference type="EMBL" id="KGH17103.1"/>
    </source>
</evidence>
<dbReference type="Proteomes" id="UP000029549">
    <property type="component" value="Unassembled WGS sequence"/>
</dbReference>
<dbReference type="EMBL" id="AWTP01000067">
    <property type="protein sequence ID" value="KGH17103.1"/>
    <property type="molecule type" value="Genomic_DNA"/>
</dbReference>
<evidence type="ECO:0000313" key="3">
    <source>
        <dbReference type="Proteomes" id="UP000029549"/>
    </source>
</evidence>
<keyword evidence="3" id="KW-1185">Reference proteome</keyword>
<proteinExistence type="predicted"/>
<name>A0A096H4T9_9BURK</name>
<protein>
    <submittedName>
        <fullName evidence="2">Vir-repressed protein</fullName>
    </submittedName>
</protein>
<comment type="caution">
    <text evidence="2">The sequence shown here is derived from an EMBL/GenBank/DDBJ whole genome shotgun (WGS) entry which is preliminary data.</text>
</comment>
<dbReference type="EMBL" id="AWTN01000088">
    <property type="protein sequence ID" value="KGG92353.1"/>
    <property type="molecule type" value="Genomic_DNA"/>
</dbReference>
<dbReference type="Proteomes" id="UP000029567">
    <property type="component" value="Unassembled WGS sequence"/>
</dbReference>